<sequence>MSHFQWFPGHMAKALREIKEKQTLADLFIITLDARAPISSYNEEFDYIAPHKPRLFVITKIDLADKSKLPKIRQRFNSENAAVIEVNLKKFSSKEKIIKAAEKLLYEKRIRDLNKGLLKPRLRVFVMGVPNSGKSTLINLVAQAKTKVGNMPGVTKGQQWIKAGDLQLLDTPGILWPKASDELIGIKIAIIGSIKFDIIPPKILFNECYRLVSKYYPEKIIQIGLKPADDEVDIYNSLHKLCEIKKFYLPNQEHNLDKAMKWFTTYLRDLKGVTYD</sequence>
<dbReference type="Pfam" id="PF01926">
    <property type="entry name" value="MMR_HSR1"/>
    <property type="match status" value="1"/>
</dbReference>
<reference evidence="5" key="1">
    <citation type="submission" date="2022-08" db="EMBL/GenBank/DDBJ databases">
        <title>Complete genome of Mycoplasma iguanae type strain 2327.</title>
        <authorList>
            <person name="Spergser J."/>
        </authorList>
    </citation>
    <scope>NUCLEOTIDE SEQUENCE</scope>
    <source>
        <strain evidence="5">2327</strain>
    </source>
</reference>
<proteinExistence type="inferred from homology"/>
<dbReference type="SUPFAM" id="SSF52540">
    <property type="entry name" value="P-loop containing nucleoside triphosphate hydrolases"/>
    <property type="match status" value="1"/>
</dbReference>
<keyword evidence="1 3" id="KW-0547">Nucleotide-binding</keyword>
<evidence type="ECO:0000313" key="6">
    <source>
        <dbReference type="Proteomes" id="UP001059252"/>
    </source>
</evidence>
<comment type="similarity">
    <text evidence="3">Belongs to the TRAFAC class YlqF/YawG GTPase family. MTG1 subfamily.</text>
</comment>
<evidence type="ECO:0000256" key="1">
    <source>
        <dbReference type="ARBA" id="ARBA00022741"/>
    </source>
</evidence>
<dbReference type="InterPro" id="IPR027417">
    <property type="entry name" value="P-loop_NTPase"/>
</dbReference>
<keyword evidence="3" id="KW-0963">Cytoplasm</keyword>
<protein>
    <recommendedName>
        <fullName evidence="3">Ribosome biogenesis GTPase A</fullName>
    </recommendedName>
</protein>
<dbReference type="NCBIfam" id="TIGR03596">
    <property type="entry name" value="GTPase_YlqF"/>
    <property type="match status" value="1"/>
</dbReference>
<evidence type="ECO:0000256" key="3">
    <source>
        <dbReference type="PIRNR" id="PIRNR006230"/>
    </source>
</evidence>
<dbReference type="PANTHER" id="PTHR45782:SF4">
    <property type="entry name" value="MITOCHONDRIAL RIBOSOME-ASSOCIATED GTPASE 1"/>
    <property type="match status" value="1"/>
</dbReference>
<feature type="domain" description="G" evidence="4">
    <location>
        <begin position="123"/>
        <end position="195"/>
    </location>
</feature>
<gene>
    <name evidence="5" type="primary">ylqF</name>
    <name evidence="5" type="ORF">NV226_00920</name>
</gene>
<dbReference type="Proteomes" id="UP001059252">
    <property type="component" value="Chromosome"/>
</dbReference>
<organism evidence="5 6">
    <name type="scientific">Mycoplasma iguanae</name>
    <dbReference type="NCBI Taxonomy" id="292461"/>
    <lineage>
        <taxon>Bacteria</taxon>
        <taxon>Bacillati</taxon>
        <taxon>Mycoplasmatota</taxon>
        <taxon>Mollicutes</taxon>
        <taxon>Mycoplasmataceae</taxon>
        <taxon>Mycoplasma</taxon>
    </lineage>
</organism>
<dbReference type="RefSeq" id="WP_258211029.1">
    <property type="nucleotide sequence ID" value="NZ_CP102734.1"/>
</dbReference>
<dbReference type="PANTHER" id="PTHR45782">
    <property type="entry name" value="MITOCHONDRIAL RIBOSOME-ASSOCIATED GTPASE 1"/>
    <property type="match status" value="1"/>
</dbReference>
<comment type="subcellular location">
    <subcellularLocation>
        <location evidence="3">Cytoplasm</location>
    </subcellularLocation>
</comment>
<dbReference type="CDD" id="cd01856">
    <property type="entry name" value="YlqF"/>
    <property type="match status" value="1"/>
</dbReference>
<keyword evidence="6" id="KW-1185">Reference proteome</keyword>
<evidence type="ECO:0000256" key="2">
    <source>
        <dbReference type="ARBA" id="ARBA00023134"/>
    </source>
</evidence>
<dbReference type="PIRSF" id="PIRSF006230">
    <property type="entry name" value="MG442"/>
    <property type="match status" value="1"/>
</dbReference>
<evidence type="ECO:0000259" key="4">
    <source>
        <dbReference type="Pfam" id="PF01926"/>
    </source>
</evidence>
<dbReference type="InterPro" id="IPR023179">
    <property type="entry name" value="GTP-bd_ortho_bundle_sf"/>
</dbReference>
<evidence type="ECO:0000313" key="5">
    <source>
        <dbReference type="EMBL" id="UVD81855.1"/>
    </source>
</evidence>
<dbReference type="EMBL" id="CP102734">
    <property type="protein sequence ID" value="UVD81855.1"/>
    <property type="molecule type" value="Genomic_DNA"/>
</dbReference>
<dbReference type="InterPro" id="IPR019991">
    <property type="entry name" value="GTP-bd_ribosome_bgen"/>
</dbReference>
<name>A0ABY5RB66_9MOLU</name>
<comment type="function">
    <text evidence="3">Required for a late step of 50S ribosomal subunit assembly. Has GTPase activity.</text>
</comment>
<dbReference type="Gene3D" id="1.10.1580.10">
    <property type="match status" value="1"/>
</dbReference>
<keyword evidence="2 3" id="KW-0342">GTP-binding</keyword>
<dbReference type="InterPro" id="IPR006073">
    <property type="entry name" value="GTP-bd"/>
</dbReference>
<dbReference type="Gene3D" id="3.40.50.300">
    <property type="entry name" value="P-loop containing nucleotide triphosphate hydrolases"/>
    <property type="match status" value="1"/>
</dbReference>
<dbReference type="InterPro" id="IPR016478">
    <property type="entry name" value="GTPase_MTG1"/>
</dbReference>
<accession>A0ABY5RB66</accession>